<feature type="compositionally biased region" description="Low complexity" evidence="5">
    <location>
        <begin position="313"/>
        <end position="327"/>
    </location>
</feature>
<dbReference type="PANTHER" id="PTHR12656">
    <property type="entry name" value="BRG-1 ASSOCIATED FACTOR 250 BAF250"/>
    <property type="match status" value="1"/>
</dbReference>
<comment type="subcellular location">
    <subcellularLocation>
        <location evidence="1">Nucleus</location>
    </subcellularLocation>
</comment>
<feature type="region of interest" description="Disordered" evidence="5">
    <location>
        <begin position="530"/>
        <end position="929"/>
    </location>
</feature>
<feature type="region of interest" description="Disordered" evidence="5">
    <location>
        <begin position="1138"/>
        <end position="1173"/>
    </location>
</feature>
<dbReference type="InterPro" id="IPR021906">
    <property type="entry name" value="BAF250/Osa"/>
</dbReference>
<dbReference type="InterPro" id="IPR001606">
    <property type="entry name" value="ARID_dom"/>
</dbReference>
<dbReference type="InterPro" id="IPR011989">
    <property type="entry name" value="ARM-like"/>
</dbReference>
<keyword evidence="8" id="KW-1185">Reference proteome</keyword>
<organism evidence="7 8">
    <name type="scientific">Cryptolaemus montrouzieri</name>
    <dbReference type="NCBI Taxonomy" id="559131"/>
    <lineage>
        <taxon>Eukaryota</taxon>
        <taxon>Metazoa</taxon>
        <taxon>Ecdysozoa</taxon>
        <taxon>Arthropoda</taxon>
        <taxon>Hexapoda</taxon>
        <taxon>Insecta</taxon>
        <taxon>Pterygota</taxon>
        <taxon>Neoptera</taxon>
        <taxon>Endopterygota</taxon>
        <taxon>Coleoptera</taxon>
        <taxon>Polyphaga</taxon>
        <taxon>Cucujiformia</taxon>
        <taxon>Coccinelloidea</taxon>
        <taxon>Coccinellidae</taxon>
        <taxon>Scymninae</taxon>
        <taxon>Scymnini</taxon>
        <taxon>Cryptolaemus</taxon>
    </lineage>
</organism>
<feature type="domain" description="ARID" evidence="6">
    <location>
        <begin position="424"/>
        <end position="515"/>
    </location>
</feature>
<proteinExistence type="predicted"/>
<feature type="compositionally biased region" description="Low complexity" evidence="5">
    <location>
        <begin position="245"/>
        <end position="254"/>
    </location>
</feature>
<dbReference type="Gene3D" id="1.10.150.60">
    <property type="entry name" value="ARID DNA-binding domain"/>
    <property type="match status" value="1"/>
</dbReference>
<feature type="compositionally biased region" description="Polar residues" evidence="5">
    <location>
        <begin position="817"/>
        <end position="841"/>
    </location>
</feature>
<reference evidence="7 8" key="1">
    <citation type="journal article" date="2021" name="BMC Biol.">
        <title>Horizontally acquired antibacterial genes associated with adaptive radiation of ladybird beetles.</title>
        <authorList>
            <person name="Li H.S."/>
            <person name="Tang X.F."/>
            <person name="Huang Y.H."/>
            <person name="Xu Z.Y."/>
            <person name="Chen M.L."/>
            <person name="Du X.Y."/>
            <person name="Qiu B.Y."/>
            <person name="Chen P.T."/>
            <person name="Zhang W."/>
            <person name="Slipinski A."/>
            <person name="Escalona H.E."/>
            <person name="Waterhouse R.M."/>
            <person name="Zwick A."/>
            <person name="Pang H."/>
        </authorList>
    </citation>
    <scope>NUCLEOTIDE SEQUENCE [LARGE SCALE GENOMIC DNA]</scope>
    <source>
        <strain evidence="7">SYSU2018</strain>
    </source>
</reference>
<feature type="compositionally biased region" description="Low complexity" evidence="5">
    <location>
        <begin position="722"/>
        <end position="732"/>
    </location>
</feature>
<dbReference type="SUPFAM" id="SSF48371">
    <property type="entry name" value="ARM repeat"/>
    <property type="match status" value="1"/>
</dbReference>
<dbReference type="Gene3D" id="1.25.10.10">
    <property type="entry name" value="Leucine-rich Repeat Variant"/>
    <property type="match status" value="1"/>
</dbReference>
<evidence type="ECO:0000256" key="1">
    <source>
        <dbReference type="ARBA" id="ARBA00004123"/>
    </source>
</evidence>
<evidence type="ECO:0000256" key="5">
    <source>
        <dbReference type="SAM" id="MobiDB-lite"/>
    </source>
</evidence>
<dbReference type="SMART" id="SM00501">
    <property type="entry name" value="BRIGHT"/>
    <property type="match status" value="1"/>
</dbReference>
<evidence type="ECO:0000313" key="7">
    <source>
        <dbReference type="EMBL" id="KAL3289987.1"/>
    </source>
</evidence>
<evidence type="ECO:0000256" key="2">
    <source>
        <dbReference type="ARBA" id="ARBA00022553"/>
    </source>
</evidence>
<feature type="compositionally biased region" description="Pro residues" evidence="5">
    <location>
        <begin position="223"/>
        <end position="239"/>
    </location>
</feature>
<feature type="compositionally biased region" description="Pro residues" evidence="5">
    <location>
        <begin position="868"/>
        <end position="879"/>
    </location>
</feature>
<dbReference type="Pfam" id="PF12031">
    <property type="entry name" value="BAF250_C"/>
    <property type="match status" value="1"/>
</dbReference>
<dbReference type="InterPro" id="IPR016024">
    <property type="entry name" value="ARM-type_fold"/>
</dbReference>
<feature type="compositionally biased region" description="Polar residues" evidence="5">
    <location>
        <begin position="917"/>
        <end position="929"/>
    </location>
</feature>
<feature type="compositionally biased region" description="Gly residues" evidence="5">
    <location>
        <begin position="559"/>
        <end position="571"/>
    </location>
</feature>
<evidence type="ECO:0000313" key="8">
    <source>
        <dbReference type="Proteomes" id="UP001516400"/>
    </source>
</evidence>
<feature type="compositionally biased region" description="Basic and acidic residues" evidence="5">
    <location>
        <begin position="1138"/>
        <end position="1150"/>
    </location>
</feature>
<dbReference type="PROSITE" id="PS51011">
    <property type="entry name" value="ARID"/>
    <property type="match status" value="1"/>
</dbReference>
<feature type="compositionally biased region" description="Polar residues" evidence="5">
    <location>
        <begin position="72"/>
        <end position="84"/>
    </location>
</feature>
<comment type="caution">
    <text evidence="7">The sequence shown here is derived from an EMBL/GenBank/DDBJ whole genome shotgun (WGS) entry which is preliminary data.</text>
</comment>
<dbReference type="GO" id="GO:0005634">
    <property type="term" value="C:nucleus"/>
    <property type="evidence" value="ECO:0007669"/>
    <property type="project" value="UniProtKB-SubCell"/>
</dbReference>
<dbReference type="PANTHER" id="PTHR12656:SF5">
    <property type="entry name" value="TRITHORAX GROUP PROTEIN OSA"/>
    <property type="match status" value="1"/>
</dbReference>
<feature type="compositionally biased region" description="Polar residues" evidence="5">
    <location>
        <begin position="372"/>
        <end position="390"/>
    </location>
</feature>
<name>A0ABD2PGA3_9CUCU</name>
<keyword evidence="4" id="KW-0539">Nucleus</keyword>
<dbReference type="Pfam" id="PF01388">
    <property type="entry name" value="ARID"/>
    <property type="match status" value="1"/>
</dbReference>
<feature type="compositionally biased region" description="Low complexity" evidence="5">
    <location>
        <begin position="28"/>
        <end position="46"/>
    </location>
</feature>
<dbReference type="InterPro" id="IPR033388">
    <property type="entry name" value="BAF250_C"/>
</dbReference>
<protein>
    <recommendedName>
        <fullName evidence="6">ARID domain-containing protein</fullName>
    </recommendedName>
</protein>
<feature type="compositionally biased region" description="Low complexity" evidence="5">
    <location>
        <begin position="115"/>
        <end position="139"/>
    </location>
</feature>
<gene>
    <name evidence="7" type="ORF">HHI36_023367</name>
</gene>
<dbReference type="Proteomes" id="UP001516400">
    <property type="component" value="Unassembled WGS sequence"/>
</dbReference>
<feature type="compositionally biased region" description="Low complexity" evidence="5">
    <location>
        <begin position="8"/>
        <end position="18"/>
    </location>
</feature>
<dbReference type="SMART" id="SM01014">
    <property type="entry name" value="ARID"/>
    <property type="match status" value="1"/>
</dbReference>
<keyword evidence="3" id="KW-0156">Chromatin regulator</keyword>
<feature type="compositionally biased region" description="Low complexity" evidence="5">
    <location>
        <begin position="671"/>
        <end position="700"/>
    </location>
</feature>
<feature type="compositionally biased region" description="Polar residues" evidence="5">
    <location>
        <begin position="336"/>
        <end position="347"/>
    </location>
</feature>
<sequence>MTCSKDLSGGNSNDSSGGPIPGTPNSQGMRPTPSPTGSTGSRSMSPAVGQQNIPMPPRPSSGPSDSGAPTRISHSPIGTASGSYPTTHPAPHPSHTPHGYKTHPGMTPSAPPAAQQMPVYQPNQQYPQGGYPPRSQQYPIQGYGPPVSQAPPPNSMSPQQYQNRQPNHMPNSQFPPYQQGWPTPPPTSKGNGPPQAPTSPRPPHYLKHHLQHKMGFGAISGTPPSPGPPQNYHMGPPPPGHHHSGMGPPSSNPSMGPPNIPSSGTQGMPNSHSQHDGPMPPPSSTPNSHSIPPDMLDNGITTTAQSGMGAHISTSSSGSVTSVVTTGPDGAPIDEGSQQSTLSNASAASGEDPQCTTPKSGRKNDMGGHYSHPTTPQSTVPSPGTGSMNSMHEDYSEISSPSWPRTPASPKTDSLGKLYEMDDSPDRRGWLDKLLAFMDERRTPITTCPTISKNPLDLFRLYVYVKERGGFMEVTKNKTWKDIAGMLGIGASSSAAYTLRKHYTKNLLAYECQFDRGGIDPQPIINQVEASSKKKSAKAASVPSPGSSNSQDSFPPPGSGGGSMDGYGYGYPPGPNQDYNTGQRPSSQSNAPSPHGGSGSVNHLNNSGAPGGPSPAGGAGDNVNVSNPFDDVSPSPPPRGGPFASGQHPPYPTGAPPRQQGQNYPGGQGGYNQSPNPAAGPGGAPSDQYSPYSSSSGYSPAVRPVYPPYSGGDSGGPPPSPGSAQTPPTGGSQDHYNRYGMGNPPTGGYQPRPAYGATPNAGGPPTSQPPAGPYSPQQDYYRPDQPGAPNSSSYQQPKNMPPPGPQPPRRHPDFAKDQQSYSQYGQNRPQIYNWPNNSQFRPAQYSGTGGPPAQQWQGGRPSGQWERYPPPNQPYPQGPPGQQQWNSVPGQSAPMRTPMGPRSSKPFSPPMMPSKSGQPQSQMSASYTPNQVPKREITFPPDSVEATVPVVYRRKKLCKQDLGPVDAWRIMMSLRSGLLAESTFAIDMLNILLYDDSSIPYFGLSQWPSLLDLLLEHFRKGLSDIFDYPFPKPESENEQEPDLGSVVETIDPDKKTVLLKETNNYSTVSRKGDPVRVEKSEDLFVRDHRKSWDIYGDAHESDLLKAIESDPWSLHAEHLLPPFQAEFGRIPFHMKLKDEKNTYNKEEETYRPPTPPPEEAPPPTSKPDRKRRTKTLNDVISRIKMDSCNTTTTVVSTEVNDAHALSTETIEHVKTEDGICEKASIDLSVSVNGELKNNENSDNEMILRETGSTFKRRRTSDFEDEAYTRDEASLVLLTESQDNLGKRCVCMSNIIRSLTFVPGNEMEFSKNATFLKLVGKLLLLHHSHPPRTQKTRNYDREEDADFADSCSSLQGEGEWWWDFLQQIRENILVSIANISGQIDVSQFSEEIARPLLDGLLHWAICPSASGQDPFPSVGPSSLLSPQRLALEALCKLCVTNCNVDLVIATPPFSRLERLCGVLTKHLCRSEDQVLREFSINLLHYLAAADSSLARVVASQTPCVSLLVAFIEHAEQSALGVANQHGIGALRDNPDSMGTSLDMLRRAAATLVFLAQHPDNRALLVQQEARLLALVMSQILDQQVALLLSKVLFQISRS</sequence>
<dbReference type="EMBL" id="JABFTP020000186">
    <property type="protein sequence ID" value="KAL3289987.1"/>
    <property type="molecule type" value="Genomic_DNA"/>
</dbReference>
<accession>A0ABD2PGA3</accession>
<dbReference type="InterPro" id="IPR036431">
    <property type="entry name" value="ARID_dom_sf"/>
</dbReference>
<feature type="compositionally biased region" description="Pro residues" evidence="5">
    <location>
        <begin position="1152"/>
        <end position="1165"/>
    </location>
</feature>
<keyword evidence="2" id="KW-0597">Phosphoprotein</keyword>
<feature type="compositionally biased region" description="Pro residues" evidence="5">
    <location>
        <begin position="194"/>
        <end position="203"/>
    </location>
</feature>
<feature type="compositionally biased region" description="Polar residues" evidence="5">
    <location>
        <begin position="156"/>
        <end position="174"/>
    </location>
</feature>
<feature type="region of interest" description="Disordered" evidence="5">
    <location>
        <begin position="1"/>
        <end position="421"/>
    </location>
</feature>
<dbReference type="GO" id="GO:0006325">
    <property type="term" value="P:chromatin organization"/>
    <property type="evidence" value="ECO:0007669"/>
    <property type="project" value="UniProtKB-KW"/>
</dbReference>
<dbReference type="SUPFAM" id="SSF46774">
    <property type="entry name" value="ARID-like"/>
    <property type="match status" value="1"/>
</dbReference>
<evidence type="ECO:0000256" key="3">
    <source>
        <dbReference type="ARBA" id="ARBA00022853"/>
    </source>
</evidence>
<dbReference type="CDD" id="cd16865">
    <property type="entry name" value="ARID_ARID1A-like"/>
    <property type="match status" value="1"/>
</dbReference>
<evidence type="ECO:0000259" key="6">
    <source>
        <dbReference type="PROSITE" id="PS51011"/>
    </source>
</evidence>
<feature type="compositionally biased region" description="Gly residues" evidence="5">
    <location>
        <begin position="609"/>
        <end position="620"/>
    </location>
</feature>
<evidence type="ECO:0000256" key="4">
    <source>
        <dbReference type="ARBA" id="ARBA00023242"/>
    </source>
</evidence>
<feature type="compositionally biased region" description="Polar residues" evidence="5">
    <location>
        <begin position="577"/>
        <end position="592"/>
    </location>
</feature>